<evidence type="ECO:0000259" key="1">
    <source>
        <dbReference type="Pfam" id="PF01526"/>
    </source>
</evidence>
<reference evidence="2 3" key="1">
    <citation type="submission" date="2020-08" db="EMBL/GenBank/DDBJ databases">
        <title>Genomic Encyclopedia of Type Strains, Phase IV (KMG-V): Genome sequencing to study the core and pangenomes of soil and plant-associated prokaryotes.</title>
        <authorList>
            <person name="Whitman W."/>
        </authorList>
    </citation>
    <scope>NUCLEOTIDE SEQUENCE [LARGE SCALE GENOMIC DNA]</scope>
    <source>
        <strain evidence="2 3">JPY158</strain>
    </source>
</reference>
<accession>A0A7W8Q102</accession>
<dbReference type="Proteomes" id="UP000592780">
    <property type="component" value="Unassembled WGS sequence"/>
</dbReference>
<proteinExistence type="predicted"/>
<gene>
    <name evidence="2" type="ORF">HDG40_008008</name>
</gene>
<name>A0A7W8Q102_PARAM</name>
<organism evidence="2 3">
    <name type="scientific">Paraburkholderia atlantica</name>
    <dbReference type="NCBI Taxonomy" id="2654982"/>
    <lineage>
        <taxon>Bacteria</taxon>
        <taxon>Pseudomonadati</taxon>
        <taxon>Pseudomonadota</taxon>
        <taxon>Betaproteobacteria</taxon>
        <taxon>Burkholderiales</taxon>
        <taxon>Burkholderiaceae</taxon>
        <taxon>Paraburkholderia</taxon>
    </lineage>
</organism>
<dbReference type="GO" id="GO:0006313">
    <property type="term" value="P:DNA transposition"/>
    <property type="evidence" value="ECO:0007669"/>
    <property type="project" value="InterPro"/>
</dbReference>
<keyword evidence="3" id="KW-1185">Reference proteome</keyword>
<evidence type="ECO:0000313" key="3">
    <source>
        <dbReference type="Proteomes" id="UP000592780"/>
    </source>
</evidence>
<dbReference type="AlphaFoldDB" id="A0A7W8Q102"/>
<sequence>MRNIKDLVLYEADRLRKYKHIDSLCRQPVDWPLIERHYADMMRVAVSIKAGKMTPSTVLRRLGSESTKNKLRFTFRELGQVTRTLFRLKYLSEPDLRRTIHAATNKSEQFNDFAKWLVFGGEGAIAESVRHWQRKVTKYNDLVANCLPKRHTAPTSLFDFVP</sequence>
<dbReference type="Pfam" id="PF01526">
    <property type="entry name" value="DDE_Tnp_Tn3"/>
    <property type="match status" value="1"/>
</dbReference>
<evidence type="ECO:0000313" key="2">
    <source>
        <dbReference type="EMBL" id="MBB5429805.1"/>
    </source>
</evidence>
<feature type="domain" description="Tn3 transposase DDE" evidence="1">
    <location>
        <begin position="1"/>
        <end position="147"/>
    </location>
</feature>
<dbReference type="InterPro" id="IPR002513">
    <property type="entry name" value="Tn3_Tnp_DDE_dom"/>
</dbReference>
<protein>
    <submittedName>
        <fullName evidence="2">TnpA family transposase</fullName>
    </submittedName>
</protein>
<comment type="caution">
    <text evidence="2">The sequence shown here is derived from an EMBL/GenBank/DDBJ whole genome shotgun (WGS) entry which is preliminary data.</text>
</comment>
<dbReference type="EMBL" id="JACHDD010000057">
    <property type="protein sequence ID" value="MBB5429805.1"/>
    <property type="molecule type" value="Genomic_DNA"/>
</dbReference>
<dbReference type="GO" id="GO:0004803">
    <property type="term" value="F:transposase activity"/>
    <property type="evidence" value="ECO:0007669"/>
    <property type="project" value="InterPro"/>
</dbReference>